<keyword evidence="3 9" id="KW-1003">Cell membrane</keyword>
<accession>A0A1G2AQ93</accession>
<comment type="similarity">
    <text evidence="9">Belongs to the SecD/SecF family. SecF subfamily.</text>
</comment>
<comment type="caution">
    <text evidence="11">The sequence shown here is derived from an EMBL/GenBank/DDBJ whole genome shotgun (WGS) entry which is preliminary data.</text>
</comment>
<feature type="transmembrane region" description="Helical" evidence="9">
    <location>
        <begin position="249"/>
        <end position="270"/>
    </location>
</feature>
<evidence type="ECO:0000313" key="12">
    <source>
        <dbReference type="Proteomes" id="UP000177165"/>
    </source>
</evidence>
<dbReference type="PANTHER" id="PTHR30081:SF8">
    <property type="entry name" value="PROTEIN TRANSLOCASE SUBUNIT SECF"/>
    <property type="match status" value="1"/>
</dbReference>
<evidence type="ECO:0000256" key="5">
    <source>
        <dbReference type="ARBA" id="ARBA00022927"/>
    </source>
</evidence>
<evidence type="ECO:0000313" key="11">
    <source>
        <dbReference type="EMBL" id="OGY78666.1"/>
    </source>
</evidence>
<dbReference type="InterPro" id="IPR022645">
    <property type="entry name" value="SecD/SecF_bac"/>
</dbReference>
<evidence type="ECO:0000256" key="2">
    <source>
        <dbReference type="ARBA" id="ARBA00022448"/>
    </source>
</evidence>
<dbReference type="InterPro" id="IPR055344">
    <property type="entry name" value="SecD_SecF_C_bact"/>
</dbReference>
<proteinExistence type="inferred from homology"/>
<evidence type="ECO:0000256" key="6">
    <source>
        <dbReference type="ARBA" id="ARBA00022989"/>
    </source>
</evidence>
<comment type="function">
    <text evidence="9">Part of the Sec protein translocase complex. Interacts with the SecYEG preprotein conducting channel. SecDF uses the proton motive force (PMF) to complete protein translocation after the ATP-dependent function of SecA.</text>
</comment>
<keyword evidence="6 9" id="KW-1133">Transmembrane helix</keyword>
<evidence type="ECO:0000256" key="1">
    <source>
        <dbReference type="ARBA" id="ARBA00004651"/>
    </source>
</evidence>
<dbReference type="AlphaFoldDB" id="A0A1G2AQ93"/>
<dbReference type="HAMAP" id="MF_01464_B">
    <property type="entry name" value="SecF_B"/>
    <property type="match status" value="1"/>
</dbReference>
<feature type="transmembrane region" description="Helical" evidence="9">
    <location>
        <begin position="168"/>
        <end position="195"/>
    </location>
</feature>
<keyword evidence="7 9" id="KW-0811">Translocation</keyword>
<dbReference type="GO" id="GO:0005886">
    <property type="term" value="C:plasma membrane"/>
    <property type="evidence" value="ECO:0007669"/>
    <property type="project" value="UniProtKB-SubCell"/>
</dbReference>
<evidence type="ECO:0000256" key="9">
    <source>
        <dbReference type="HAMAP-Rule" id="MF_01464"/>
    </source>
</evidence>
<feature type="transmembrane region" description="Helical" evidence="9">
    <location>
        <begin position="137"/>
        <end position="156"/>
    </location>
</feature>
<dbReference type="InterPro" id="IPR022813">
    <property type="entry name" value="SecD/SecF_arch_bac"/>
</dbReference>
<feature type="transmembrane region" description="Helical" evidence="9">
    <location>
        <begin position="9"/>
        <end position="31"/>
    </location>
</feature>
<protein>
    <recommendedName>
        <fullName evidence="9">Protein-export membrane protein SecF</fullName>
    </recommendedName>
</protein>
<feature type="domain" description="Protein export membrane protein SecD/SecF C-terminal" evidence="10">
    <location>
        <begin position="109"/>
        <end position="305"/>
    </location>
</feature>
<dbReference type="Gene3D" id="1.20.1640.10">
    <property type="entry name" value="Multidrug efflux transporter AcrB transmembrane domain"/>
    <property type="match status" value="1"/>
</dbReference>
<dbReference type="InterPro" id="IPR022646">
    <property type="entry name" value="SecD/SecF_CS"/>
</dbReference>
<evidence type="ECO:0000259" key="10">
    <source>
        <dbReference type="Pfam" id="PF02355"/>
    </source>
</evidence>
<dbReference type="GO" id="GO:0015450">
    <property type="term" value="F:protein-transporting ATPase activity"/>
    <property type="evidence" value="ECO:0007669"/>
    <property type="project" value="InterPro"/>
</dbReference>
<name>A0A1G2AQ93_9BACT</name>
<evidence type="ECO:0000256" key="3">
    <source>
        <dbReference type="ARBA" id="ARBA00022475"/>
    </source>
</evidence>
<comment type="subcellular location">
    <subcellularLocation>
        <location evidence="1 9">Cell membrane</location>
        <topology evidence="1 9">Multi-pass membrane protein</topology>
    </subcellularLocation>
</comment>
<dbReference type="STRING" id="1798540.A3B74_04815"/>
<dbReference type="EMBL" id="MHKB01000013">
    <property type="protein sequence ID" value="OGY78666.1"/>
    <property type="molecule type" value="Genomic_DNA"/>
</dbReference>
<dbReference type="InterPro" id="IPR005665">
    <property type="entry name" value="SecF_bac"/>
</dbReference>
<organism evidence="11 12">
    <name type="scientific">Candidatus Kerfeldbacteria bacterium RIFCSPHIGHO2_02_FULL_42_14</name>
    <dbReference type="NCBI Taxonomy" id="1798540"/>
    <lineage>
        <taxon>Bacteria</taxon>
        <taxon>Candidatus Kerfeldiibacteriota</taxon>
    </lineage>
</organism>
<dbReference type="NCBIfam" id="TIGR00916">
    <property type="entry name" value="2A0604s01"/>
    <property type="match status" value="1"/>
</dbReference>
<keyword evidence="2 9" id="KW-0813">Transport</keyword>
<feature type="transmembrane region" description="Helical" evidence="9">
    <location>
        <begin position="201"/>
        <end position="222"/>
    </location>
</feature>
<reference evidence="11 12" key="1">
    <citation type="journal article" date="2016" name="Nat. Commun.">
        <title>Thousands of microbial genomes shed light on interconnected biogeochemical processes in an aquifer system.</title>
        <authorList>
            <person name="Anantharaman K."/>
            <person name="Brown C.T."/>
            <person name="Hug L.A."/>
            <person name="Sharon I."/>
            <person name="Castelle C.J."/>
            <person name="Probst A.J."/>
            <person name="Thomas B.C."/>
            <person name="Singh A."/>
            <person name="Wilkins M.J."/>
            <person name="Karaoz U."/>
            <person name="Brodie E.L."/>
            <person name="Williams K.H."/>
            <person name="Hubbard S.S."/>
            <person name="Banfield J.F."/>
        </authorList>
    </citation>
    <scope>NUCLEOTIDE SEQUENCE [LARGE SCALE GENOMIC DNA]</scope>
</reference>
<dbReference type="GO" id="GO:0043952">
    <property type="term" value="P:protein transport by the Sec complex"/>
    <property type="evidence" value="ECO:0007669"/>
    <property type="project" value="UniProtKB-UniRule"/>
</dbReference>
<evidence type="ECO:0000256" key="8">
    <source>
        <dbReference type="ARBA" id="ARBA00023136"/>
    </source>
</evidence>
<feature type="transmembrane region" description="Helical" evidence="9">
    <location>
        <begin position="276"/>
        <end position="303"/>
    </location>
</feature>
<dbReference type="GO" id="GO:0065002">
    <property type="term" value="P:intracellular protein transmembrane transport"/>
    <property type="evidence" value="ECO:0007669"/>
    <property type="project" value="UniProtKB-UniRule"/>
</dbReference>
<dbReference type="Pfam" id="PF07549">
    <property type="entry name" value="Sec_GG"/>
    <property type="match status" value="1"/>
</dbReference>
<dbReference type="SUPFAM" id="SSF82866">
    <property type="entry name" value="Multidrug efflux transporter AcrB transmembrane domain"/>
    <property type="match status" value="1"/>
</dbReference>
<dbReference type="PRINTS" id="PR01755">
    <property type="entry name" value="SECFTRNLCASE"/>
</dbReference>
<dbReference type="NCBIfam" id="TIGR00966">
    <property type="entry name" value="transloc_SecF"/>
    <property type="match status" value="1"/>
</dbReference>
<keyword evidence="8 9" id="KW-0472">Membrane</keyword>
<dbReference type="Pfam" id="PF02355">
    <property type="entry name" value="SecD_SecF_C"/>
    <property type="match status" value="1"/>
</dbReference>
<dbReference type="GO" id="GO:0006605">
    <property type="term" value="P:protein targeting"/>
    <property type="evidence" value="ECO:0007669"/>
    <property type="project" value="UniProtKB-UniRule"/>
</dbReference>
<evidence type="ECO:0000256" key="7">
    <source>
        <dbReference type="ARBA" id="ARBA00023010"/>
    </source>
</evidence>
<keyword evidence="4 9" id="KW-0812">Transmembrane</keyword>
<gene>
    <name evidence="9" type="primary">secF</name>
    <name evidence="11" type="ORF">A3B74_04815</name>
</gene>
<dbReference type="InterPro" id="IPR048634">
    <property type="entry name" value="SecD_SecF_C"/>
</dbReference>
<dbReference type="PANTHER" id="PTHR30081">
    <property type="entry name" value="PROTEIN-EXPORT MEMBRANE PROTEIN SEC"/>
    <property type="match status" value="1"/>
</dbReference>
<comment type="subunit">
    <text evidence="9">Forms a complex with SecD. Part of the essential Sec protein translocation apparatus which comprises SecA, SecYEG and auxiliary proteins SecDF. Other proteins may also be involved.</text>
</comment>
<keyword evidence="5 9" id="KW-0653">Protein transport</keyword>
<evidence type="ECO:0000256" key="4">
    <source>
        <dbReference type="ARBA" id="ARBA00022692"/>
    </source>
</evidence>
<dbReference type="Proteomes" id="UP000177165">
    <property type="component" value="Unassembled WGS sequence"/>
</dbReference>
<sequence length="311" mass="34210">MINFVRTKIIWFTLSGILVIASVGALFVWGLKLGIDFTGGTLIEVTFQDATFPSQGEAAENIKTTIENIQNEKAEKIFTGVVVQPSGEKDAVIKLRYVSNDERQQVLDVLGKTYGSVTEKRFETIGPSIGKELQRKSLQAILLVLVAIIIYISWAFRKVSSGPVPSWAYGVSAILALIHDVLIVIGMMSALGYFLGVEIDSLFITAILTVLGFSVHDTIVVYDRIREQLRKNLASPFHEIINASIHSTLLRSINTSLTTVIVLVALLFFGGATLKYFLLALIVGIISGTYSSICIASPLLLYWQKLLQKKL</sequence>